<dbReference type="EnsemblBacteria" id="AAR36534">
    <property type="protein sequence ID" value="AAR36534"/>
    <property type="gene ID" value="GSU3143"/>
</dbReference>
<keyword evidence="4" id="KW-0963">Cytoplasm</keyword>
<comment type="subcellular location">
    <subcellularLocation>
        <location evidence="2">Cytoplasm</location>
    </subcellularLocation>
</comment>
<dbReference type="SMR" id="Q747X2"/>
<organism evidence="12 13">
    <name type="scientific">Geobacter sulfurreducens (strain ATCC 51573 / DSM 12127 / PCA)</name>
    <dbReference type="NCBI Taxonomy" id="243231"/>
    <lineage>
        <taxon>Bacteria</taxon>
        <taxon>Pseudomonadati</taxon>
        <taxon>Thermodesulfobacteriota</taxon>
        <taxon>Desulfuromonadia</taxon>
        <taxon>Geobacterales</taxon>
        <taxon>Geobacteraceae</taxon>
        <taxon>Geobacter</taxon>
    </lineage>
</organism>
<dbReference type="SUPFAM" id="SSF54534">
    <property type="entry name" value="FKBP-like"/>
    <property type="match status" value="1"/>
</dbReference>
<keyword evidence="7 9" id="KW-0413">Isomerase</keyword>
<dbReference type="PANTHER" id="PTHR47861">
    <property type="entry name" value="FKBP-TYPE PEPTIDYL-PROLYL CIS-TRANS ISOMERASE SLYD"/>
    <property type="match status" value="1"/>
</dbReference>
<dbReference type="PANTHER" id="PTHR47861:SF3">
    <property type="entry name" value="FKBP-TYPE PEPTIDYL-PROLYL CIS-TRANS ISOMERASE SLYD"/>
    <property type="match status" value="1"/>
</dbReference>
<dbReference type="GO" id="GO:0003755">
    <property type="term" value="F:peptidyl-prolyl cis-trans isomerase activity"/>
    <property type="evidence" value="ECO:0000318"/>
    <property type="project" value="GO_Central"/>
</dbReference>
<keyword evidence="6" id="KW-0143">Chaperone</keyword>
<dbReference type="InParanoid" id="Q747X2"/>
<evidence type="ECO:0000256" key="6">
    <source>
        <dbReference type="ARBA" id="ARBA00023186"/>
    </source>
</evidence>
<protein>
    <recommendedName>
        <fullName evidence="10">Peptidyl-prolyl cis-trans isomerase</fullName>
        <ecNumber evidence="10">5.2.1.8</ecNumber>
    </recommendedName>
</protein>
<proteinExistence type="inferred from homology"/>
<evidence type="ECO:0000256" key="9">
    <source>
        <dbReference type="PROSITE-ProRule" id="PRU00277"/>
    </source>
</evidence>
<dbReference type="OrthoDB" id="9808891at2"/>
<dbReference type="GO" id="GO:0005829">
    <property type="term" value="C:cytosol"/>
    <property type="evidence" value="ECO:0000318"/>
    <property type="project" value="GO_Central"/>
</dbReference>
<dbReference type="Proteomes" id="UP000000577">
    <property type="component" value="Chromosome"/>
</dbReference>
<dbReference type="PROSITE" id="PS50059">
    <property type="entry name" value="FKBP_PPIASE"/>
    <property type="match status" value="1"/>
</dbReference>
<dbReference type="FunCoup" id="Q747X2">
    <property type="interactions" value="73"/>
</dbReference>
<dbReference type="PATRIC" id="fig|243231.5.peg.3169"/>
<dbReference type="GO" id="GO:0042026">
    <property type="term" value="P:protein refolding"/>
    <property type="evidence" value="ECO:0000318"/>
    <property type="project" value="GO_Central"/>
</dbReference>
<dbReference type="Pfam" id="PF00254">
    <property type="entry name" value="FKBP_C"/>
    <property type="match status" value="1"/>
</dbReference>
<dbReference type="AlphaFoldDB" id="Q747X2"/>
<dbReference type="HOGENOM" id="CLU_098197_2_1_7"/>
<comment type="similarity">
    <text evidence="3 10">Belongs to the FKBP-type PPIase family.</text>
</comment>
<dbReference type="InterPro" id="IPR046357">
    <property type="entry name" value="PPIase_dom_sf"/>
</dbReference>
<comment type="function">
    <text evidence="8">Also involved in hydrogenase metallocenter assembly, probably by participating in the nickel insertion step. This function in hydrogenase biosynthesis requires chaperone activity and the presence of the metal-binding domain, but not PPIase activity.</text>
</comment>
<dbReference type="EMBL" id="AE017180">
    <property type="protein sequence ID" value="AAR36534.1"/>
    <property type="molecule type" value="Genomic_DNA"/>
</dbReference>
<keyword evidence="13" id="KW-1185">Reference proteome</keyword>
<evidence type="ECO:0000256" key="1">
    <source>
        <dbReference type="ARBA" id="ARBA00000971"/>
    </source>
</evidence>
<reference evidence="12 13" key="2">
    <citation type="journal article" date="2012" name="BMC Genomics">
        <title>Comparative genomic analysis of Geobacter sulfurreducens KN400, a strain with enhanced capacity for extracellular electron transfer and electricity production.</title>
        <authorList>
            <person name="Butler J.E."/>
            <person name="Young N.D."/>
            <person name="Aklujkar M."/>
            <person name="Lovley D.R."/>
        </authorList>
    </citation>
    <scope>NUCLEOTIDE SEQUENCE [LARGE SCALE GENOMIC DNA]</scope>
    <source>
        <strain evidence="13">ATCC 51573 / DSM 12127 / PCA</strain>
    </source>
</reference>
<feature type="domain" description="PPIase FKBP-type" evidence="11">
    <location>
        <begin position="7"/>
        <end position="88"/>
    </location>
</feature>
<reference evidence="12 13" key="1">
    <citation type="journal article" date="2003" name="Science">
        <title>Genome of Geobacter sulfurreducens: metal reduction in subsurface environments.</title>
        <authorList>
            <person name="Methe B.A."/>
            <person name="Nelson K.E."/>
            <person name="Eisen J.A."/>
            <person name="Paulsen I.T."/>
            <person name="Nelson W."/>
            <person name="Heidelberg J.F."/>
            <person name="Wu D."/>
            <person name="Wu M."/>
            <person name="Ward N."/>
            <person name="Beanan M.J."/>
            <person name="Dodson R.J."/>
            <person name="Madupu R."/>
            <person name="Brinkac L.M."/>
            <person name="Daugherty S.C."/>
            <person name="DeBoy R.T."/>
            <person name="Durkin A.S."/>
            <person name="Gwinn M."/>
            <person name="Kolonay J.F."/>
            <person name="Sullivan S.A."/>
            <person name="Haft D.H."/>
            <person name="Selengut J."/>
            <person name="Davidsen T.M."/>
            <person name="Zafar N."/>
            <person name="White O."/>
            <person name="Tran B."/>
            <person name="Romero C."/>
            <person name="Forberger H.A."/>
            <person name="Weidman J."/>
            <person name="Khouri H."/>
            <person name="Feldblyum T.V."/>
            <person name="Utterback T.R."/>
            <person name="Van Aken S.E."/>
            <person name="Lovley D.R."/>
            <person name="Fraser C.M."/>
        </authorList>
    </citation>
    <scope>NUCLEOTIDE SEQUENCE [LARGE SCALE GENOMIC DNA]</scope>
    <source>
        <strain evidence="13">ATCC 51573 / DSM 12127 / PCA</strain>
    </source>
</reference>
<evidence type="ECO:0000256" key="4">
    <source>
        <dbReference type="ARBA" id="ARBA00022490"/>
    </source>
</evidence>
<evidence type="ECO:0000256" key="2">
    <source>
        <dbReference type="ARBA" id="ARBA00004496"/>
    </source>
</evidence>
<evidence type="ECO:0000256" key="10">
    <source>
        <dbReference type="RuleBase" id="RU003915"/>
    </source>
</evidence>
<dbReference type="KEGG" id="gsu:GSU3143"/>
<dbReference type="Gene3D" id="3.10.50.40">
    <property type="match status" value="1"/>
</dbReference>
<evidence type="ECO:0000259" key="11">
    <source>
        <dbReference type="PROSITE" id="PS50059"/>
    </source>
</evidence>
<name>Q747X2_GEOSL</name>
<gene>
    <name evidence="12" type="ordered locus">GSU3143</name>
</gene>
<sequence>MRTAQSGDIVFIHYIGTLDNGRIFDSTTDEAPLRFTIGKNEIFPALERQIIGMRPGEARNILIAAADAYGPRRAENMLTLGRDSFPADRPISVGQKLRLEFNGSAERVMLVVEVTDAHVVLDGNHPLAGCDLTFALRLDGIENA</sequence>
<dbReference type="STRING" id="243231.GSU3143"/>
<comment type="catalytic activity">
    <reaction evidence="1 9 10">
        <text>[protein]-peptidylproline (omega=180) = [protein]-peptidylproline (omega=0)</text>
        <dbReference type="Rhea" id="RHEA:16237"/>
        <dbReference type="Rhea" id="RHEA-COMP:10747"/>
        <dbReference type="Rhea" id="RHEA-COMP:10748"/>
        <dbReference type="ChEBI" id="CHEBI:83833"/>
        <dbReference type="ChEBI" id="CHEBI:83834"/>
        <dbReference type="EC" id="5.2.1.8"/>
    </reaction>
</comment>
<dbReference type="InterPro" id="IPR001179">
    <property type="entry name" value="PPIase_FKBP_dom"/>
</dbReference>
<evidence type="ECO:0000256" key="3">
    <source>
        <dbReference type="ARBA" id="ARBA00006577"/>
    </source>
</evidence>
<dbReference type="EC" id="5.2.1.8" evidence="10"/>
<keyword evidence="5 9" id="KW-0697">Rotamase</keyword>
<evidence type="ECO:0000313" key="13">
    <source>
        <dbReference type="Proteomes" id="UP000000577"/>
    </source>
</evidence>
<accession>Q747X2</accession>
<evidence type="ECO:0000313" key="12">
    <source>
        <dbReference type="EMBL" id="AAR36534.1"/>
    </source>
</evidence>
<dbReference type="RefSeq" id="WP_010943765.1">
    <property type="nucleotide sequence ID" value="NC_002939.5"/>
</dbReference>
<dbReference type="eggNOG" id="COG1047">
    <property type="taxonomic scope" value="Bacteria"/>
</dbReference>
<evidence type="ECO:0000256" key="7">
    <source>
        <dbReference type="ARBA" id="ARBA00023235"/>
    </source>
</evidence>
<evidence type="ECO:0000256" key="5">
    <source>
        <dbReference type="ARBA" id="ARBA00023110"/>
    </source>
</evidence>
<evidence type="ECO:0000256" key="8">
    <source>
        <dbReference type="ARBA" id="ARBA00037071"/>
    </source>
</evidence>